<comment type="subcellular location">
    <subcellularLocation>
        <location evidence="1">Membrane</location>
        <topology evidence="1">Multi-pass membrane protein</topology>
    </subcellularLocation>
</comment>
<dbReference type="GO" id="GO:0046872">
    <property type="term" value="F:metal ion binding"/>
    <property type="evidence" value="ECO:0007669"/>
    <property type="project" value="UniProtKB-KW"/>
</dbReference>
<evidence type="ECO:0000256" key="2">
    <source>
        <dbReference type="ARBA" id="ARBA00005189"/>
    </source>
</evidence>
<protein>
    <submittedName>
        <fullName evidence="14">Fatty acid desaturase</fullName>
    </submittedName>
</protein>
<keyword evidence="8" id="KW-0560">Oxidoreductase</keyword>
<evidence type="ECO:0000313" key="15">
    <source>
        <dbReference type="Proteomes" id="UP000095751"/>
    </source>
</evidence>
<dbReference type="SUPFAM" id="SSF55856">
    <property type="entry name" value="Cytochrome b5-like heme/steroid binding domain"/>
    <property type="match status" value="1"/>
</dbReference>
<dbReference type="GO" id="GO:0016717">
    <property type="term" value="F:oxidoreductase activity, acting on paired donors, with oxidation of a pair of donors resulting in the reduction of molecular oxygen to two molecules of water"/>
    <property type="evidence" value="ECO:0007669"/>
    <property type="project" value="TreeGrafter"/>
</dbReference>
<evidence type="ECO:0000256" key="11">
    <source>
        <dbReference type="ARBA" id="ARBA00023136"/>
    </source>
</evidence>
<keyword evidence="7 12" id="KW-1133">Transmembrane helix</keyword>
<feature type="transmembrane region" description="Helical" evidence="12">
    <location>
        <begin position="346"/>
        <end position="366"/>
    </location>
</feature>
<dbReference type="OrthoDB" id="260519at2759"/>
<dbReference type="GO" id="GO:0006629">
    <property type="term" value="P:lipid metabolic process"/>
    <property type="evidence" value="ECO:0007669"/>
    <property type="project" value="UniProtKB-KW"/>
</dbReference>
<evidence type="ECO:0000256" key="12">
    <source>
        <dbReference type="SAM" id="Phobius"/>
    </source>
</evidence>
<gene>
    <name evidence="14" type="primary">FAD3</name>
    <name evidence="14" type="ORF">FRACYDRAFT_241272</name>
</gene>
<dbReference type="GO" id="GO:0016020">
    <property type="term" value="C:membrane"/>
    <property type="evidence" value="ECO:0007669"/>
    <property type="project" value="UniProtKB-SubCell"/>
</dbReference>
<evidence type="ECO:0000256" key="3">
    <source>
        <dbReference type="ARBA" id="ARBA00009295"/>
    </source>
</evidence>
<organism evidence="14 15">
    <name type="scientific">Fragilariopsis cylindrus CCMP1102</name>
    <dbReference type="NCBI Taxonomy" id="635003"/>
    <lineage>
        <taxon>Eukaryota</taxon>
        <taxon>Sar</taxon>
        <taxon>Stramenopiles</taxon>
        <taxon>Ochrophyta</taxon>
        <taxon>Bacillariophyta</taxon>
        <taxon>Bacillariophyceae</taxon>
        <taxon>Bacillariophycidae</taxon>
        <taxon>Bacillariales</taxon>
        <taxon>Bacillariaceae</taxon>
        <taxon>Fragilariopsis</taxon>
    </lineage>
</organism>
<evidence type="ECO:0000256" key="7">
    <source>
        <dbReference type="ARBA" id="ARBA00022989"/>
    </source>
</evidence>
<keyword evidence="4" id="KW-0349">Heme</keyword>
<comment type="pathway">
    <text evidence="2">Lipid metabolism.</text>
</comment>
<dbReference type="Gene3D" id="3.10.120.10">
    <property type="entry name" value="Cytochrome b5-like heme/steroid binding domain"/>
    <property type="match status" value="1"/>
</dbReference>
<evidence type="ECO:0000256" key="1">
    <source>
        <dbReference type="ARBA" id="ARBA00004141"/>
    </source>
</evidence>
<dbReference type="Pfam" id="PF00487">
    <property type="entry name" value="FA_desaturase"/>
    <property type="match status" value="1"/>
</dbReference>
<dbReference type="Proteomes" id="UP000095751">
    <property type="component" value="Unassembled WGS sequence"/>
</dbReference>
<dbReference type="PANTHER" id="PTHR19353">
    <property type="entry name" value="FATTY ACID DESATURASE 2"/>
    <property type="match status" value="1"/>
</dbReference>
<feature type="transmembrane region" description="Helical" evidence="12">
    <location>
        <begin position="193"/>
        <end position="216"/>
    </location>
</feature>
<keyword evidence="6" id="KW-0479">Metal-binding</keyword>
<dbReference type="Pfam" id="PF00173">
    <property type="entry name" value="Cyt-b5"/>
    <property type="match status" value="1"/>
</dbReference>
<dbReference type="InterPro" id="IPR001199">
    <property type="entry name" value="Cyt_B5-like_heme/steroid-bd"/>
</dbReference>
<dbReference type="InterPro" id="IPR012171">
    <property type="entry name" value="Fatty_acid_desaturase"/>
</dbReference>
<evidence type="ECO:0000256" key="5">
    <source>
        <dbReference type="ARBA" id="ARBA00022692"/>
    </source>
</evidence>
<dbReference type="EMBL" id="KV784360">
    <property type="protein sequence ID" value="OEU14979.1"/>
    <property type="molecule type" value="Genomic_DNA"/>
</dbReference>
<dbReference type="PANTHER" id="PTHR19353:SF30">
    <property type="entry name" value="DELTA 8-(E)-SPHINGOLIPID DESATURASE"/>
    <property type="match status" value="1"/>
</dbReference>
<evidence type="ECO:0000256" key="6">
    <source>
        <dbReference type="ARBA" id="ARBA00022723"/>
    </source>
</evidence>
<dbReference type="InterPro" id="IPR005804">
    <property type="entry name" value="FA_desaturase_dom"/>
</dbReference>
<dbReference type="InParanoid" id="A0A1E7FA16"/>
<keyword evidence="5 12" id="KW-0812">Transmembrane</keyword>
<feature type="domain" description="Cytochrome b5 heme-binding" evidence="13">
    <location>
        <begin position="22"/>
        <end position="99"/>
    </location>
</feature>
<dbReference type="KEGG" id="fcy:FRACYDRAFT_241272"/>
<evidence type="ECO:0000256" key="4">
    <source>
        <dbReference type="ARBA" id="ARBA00022617"/>
    </source>
</evidence>
<dbReference type="PIRSF" id="PIRSF015921">
    <property type="entry name" value="FA_sphinglp_des"/>
    <property type="match status" value="1"/>
</dbReference>
<sequence>MCINSTKMVADPGLKAIDKQRPLKMTRQEVSEKSDPKCLCLLIIGDFIYDCTKWQINHPGNHLTIRALNGKDATDSFYGTHPKWVRERMLNKFLYAELDQDEIASTDSISSTSANDISIAVDKTKIKKTTTSSRPLGVRNDEATIAFRVLTKKLENAGLFETDLTFYYKLMSMYAGLLLLILGGVFLSDNPCIHALAGIMLGVFWQQMAFIGHDLGHNAVSHNRIRDSYWGLFFGNFCTGISIGWWKRSHNVHHVATNSCDYDPDIQHLPVFAVDPVLVTTKLFSTYANMYMPLSDVTHVLVKYQHYLYYPVMAFARFNLYIQSINHALRLSFYATAGDCIWRQNLQIASLAGFWTWLLALTLSLPSWQSRILFFLPAHIVSGILHVQITLSHFPMETYTGVTYDDSSNGYLRTQLSTTMDINCNPCMDWFHGGLQFQVEHHLWPRMPRHNLRQVKEILEAFCKEYELVHQSVTFLKANYMVLETLKETAKSTKEFSELFHESANLVG</sequence>
<evidence type="ECO:0000256" key="10">
    <source>
        <dbReference type="ARBA" id="ARBA00023098"/>
    </source>
</evidence>
<evidence type="ECO:0000259" key="13">
    <source>
        <dbReference type="PROSITE" id="PS50255"/>
    </source>
</evidence>
<comment type="similarity">
    <text evidence="3">Belongs to the fatty acid desaturase type 1 family.</text>
</comment>
<dbReference type="AlphaFoldDB" id="A0A1E7FA16"/>
<name>A0A1E7FA16_9STRA</name>
<dbReference type="PROSITE" id="PS50255">
    <property type="entry name" value="CYTOCHROME_B5_2"/>
    <property type="match status" value="1"/>
</dbReference>
<evidence type="ECO:0000256" key="8">
    <source>
        <dbReference type="ARBA" id="ARBA00023002"/>
    </source>
</evidence>
<keyword evidence="11 12" id="KW-0472">Membrane</keyword>
<feature type="transmembrane region" description="Helical" evidence="12">
    <location>
        <begin position="228"/>
        <end position="246"/>
    </location>
</feature>
<keyword evidence="10" id="KW-0443">Lipid metabolism</keyword>
<evidence type="ECO:0000313" key="14">
    <source>
        <dbReference type="EMBL" id="OEU14979.1"/>
    </source>
</evidence>
<accession>A0A1E7FA16</accession>
<keyword evidence="9" id="KW-0408">Iron</keyword>
<dbReference type="SMART" id="SM01117">
    <property type="entry name" value="Cyt-b5"/>
    <property type="match status" value="1"/>
</dbReference>
<keyword evidence="15" id="KW-1185">Reference proteome</keyword>
<proteinExistence type="inferred from homology"/>
<dbReference type="InterPro" id="IPR036400">
    <property type="entry name" value="Cyt_B5-like_heme/steroid_sf"/>
</dbReference>
<feature type="transmembrane region" description="Helical" evidence="12">
    <location>
        <begin position="166"/>
        <end position="187"/>
    </location>
</feature>
<reference evidence="14 15" key="1">
    <citation type="submission" date="2016-09" db="EMBL/GenBank/DDBJ databases">
        <title>Extensive genetic diversity and differential bi-allelic expression allows diatom success in the polar Southern Ocean.</title>
        <authorList>
            <consortium name="DOE Joint Genome Institute"/>
            <person name="Mock T."/>
            <person name="Otillar R.P."/>
            <person name="Strauss J."/>
            <person name="Dupont C."/>
            <person name="Frickenhaus S."/>
            <person name="Maumus F."/>
            <person name="Mcmullan M."/>
            <person name="Sanges R."/>
            <person name="Schmutz J."/>
            <person name="Toseland A."/>
            <person name="Valas R."/>
            <person name="Veluchamy A."/>
            <person name="Ward B.J."/>
            <person name="Allen A."/>
            <person name="Barry K."/>
            <person name="Falciatore A."/>
            <person name="Ferrante M."/>
            <person name="Fortunato A.E."/>
            <person name="Gloeckner G."/>
            <person name="Gruber A."/>
            <person name="Hipkin R."/>
            <person name="Janech M."/>
            <person name="Kroth P."/>
            <person name="Leese F."/>
            <person name="Lindquist E."/>
            <person name="Lyon B.R."/>
            <person name="Martin J."/>
            <person name="Mayer C."/>
            <person name="Parker M."/>
            <person name="Quesneville H."/>
            <person name="Raymond J."/>
            <person name="Uhlig C."/>
            <person name="Valentin K.U."/>
            <person name="Worden A.Z."/>
            <person name="Armbrust E.V."/>
            <person name="Bowler C."/>
            <person name="Green B."/>
            <person name="Moulton V."/>
            <person name="Van Oosterhout C."/>
            <person name="Grigoriev I."/>
        </authorList>
    </citation>
    <scope>NUCLEOTIDE SEQUENCE [LARGE SCALE GENOMIC DNA]</scope>
    <source>
        <strain evidence="14 15">CCMP1102</strain>
    </source>
</reference>
<evidence type="ECO:0000256" key="9">
    <source>
        <dbReference type="ARBA" id="ARBA00023004"/>
    </source>
</evidence>
<dbReference type="CDD" id="cd03506">
    <property type="entry name" value="Delta6-FADS-like"/>
    <property type="match status" value="1"/>
</dbReference>